<organism evidence="1 2">
    <name type="scientific">Sphaeroforma arctica JP610</name>
    <dbReference type="NCBI Taxonomy" id="667725"/>
    <lineage>
        <taxon>Eukaryota</taxon>
        <taxon>Ichthyosporea</taxon>
        <taxon>Ichthyophonida</taxon>
        <taxon>Sphaeroforma</taxon>
    </lineage>
</organism>
<accession>A0A0L0G5J7</accession>
<dbReference type="GeneID" id="25903977"/>
<keyword evidence="2" id="KW-1185">Reference proteome</keyword>
<evidence type="ECO:0000313" key="2">
    <source>
        <dbReference type="Proteomes" id="UP000054560"/>
    </source>
</evidence>
<proteinExistence type="predicted"/>
<protein>
    <submittedName>
        <fullName evidence="1">Uncharacterized protein</fullName>
    </submittedName>
</protein>
<dbReference type="EMBL" id="KQ241773">
    <property type="protein sequence ID" value="KNC84312.1"/>
    <property type="molecule type" value="Genomic_DNA"/>
</dbReference>
<sequence length="156" mass="16512">MGGISKVAESLRNSLDNAKARKQQPVGSLALVNKDQALKGRTKKYGGGGSYSGCFYYEAIDHRKYLCPAWKKARATALKKKVAEDQQVQPSFPPFTKAGPVEGFWSYNAHPPVGAVGVMSKGGEVTAVSGATGGQSTKKRGLGAEVTRVPGVAKVW</sequence>
<dbReference type="Proteomes" id="UP000054560">
    <property type="component" value="Unassembled WGS sequence"/>
</dbReference>
<evidence type="ECO:0000313" key="1">
    <source>
        <dbReference type="EMBL" id="KNC84312.1"/>
    </source>
</evidence>
<dbReference type="AlphaFoldDB" id="A0A0L0G5J7"/>
<dbReference type="RefSeq" id="XP_014158214.1">
    <property type="nucleotide sequence ID" value="XM_014302739.1"/>
</dbReference>
<gene>
    <name evidence="1" type="ORF">SARC_03473</name>
</gene>
<name>A0A0L0G5J7_9EUKA</name>
<reference evidence="1 2" key="1">
    <citation type="submission" date="2011-02" db="EMBL/GenBank/DDBJ databases">
        <title>The Genome Sequence of Sphaeroforma arctica JP610.</title>
        <authorList>
            <consortium name="The Broad Institute Genome Sequencing Platform"/>
            <person name="Russ C."/>
            <person name="Cuomo C."/>
            <person name="Young S.K."/>
            <person name="Zeng Q."/>
            <person name="Gargeya S."/>
            <person name="Alvarado L."/>
            <person name="Berlin A."/>
            <person name="Chapman S.B."/>
            <person name="Chen Z."/>
            <person name="Freedman E."/>
            <person name="Gellesch M."/>
            <person name="Goldberg J."/>
            <person name="Griggs A."/>
            <person name="Gujja S."/>
            <person name="Heilman E."/>
            <person name="Heiman D."/>
            <person name="Howarth C."/>
            <person name="Mehta T."/>
            <person name="Neiman D."/>
            <person name="Pearson M."/>
            <person name="Roberts A."/>
            <person name="Saif S."/>
            <person name="Shea T."/>
            <person name="Shenoy N."/>
            <person name="Sisk P."/>
            <person name="Stolte C."/>
            <person name="Sykes S."/>
            <person name="White J."/>
            <person name="Yandava C."/>
            <person name="Burger G."/>
            <person name="Gray M.W."/>
            <person name="Holland P.W.H."/>
            <person name="King N."/>
            <person name="Lang F.B.F."/>
            <person name="Roger A.J."/>
            <person name="Ruiz-Trillo I."/>
            <person name="Haas B."/>
            <person name="Nusbaum C."/>
            <person name="Birren B."/>
        </authorList>
    </citation>
    <scope>NUCLEOTIDE SEQUENCE [LARGE SCALE GENOMIC DNA]</scope>
    <source>
        <strain evidence="1 2">JP610</strain>
    </source>
</reference>